<dbReference type="SMART" id="SM00698">
    <property type="entry name" value="MORN"/>
    <property type="match status" value="4"/>
</dbReference>
<accession>A0A2U7U9K5</accession>
<proteinExistence type="predicted"/>
<evidence type="ECO:0000256" key="2">
    <source>
        <dbReference type="SAM" id="MobiDB-lite"/>
    </source>
</evidence>
<dbReference type="SUPFAM" id="SSF82185">
    <property type="entry name" value="Histone H3 K4-specific methyltransferase SET7/9 N-terminal domain"/>
    <property type="match status" value="2"/>
</dbReference>
<dbReference type="GeneID" id="36844201"/>
<dbReference type="KEGG" id="vg:36844201"/>
<dbReference type="EMBL" id="MG011689">
    <property type="protein sequence ID" value="AVK75060.1"/>
    <property type="molecule type" value="Genomic_DNA"/>
</dbReference>
<gene>
    <name evidence="3" type="ORF">pqer_cds_638</name>
</gene>
<dbReference type="SUPFAM" id="SSF81383">
    <property type="entry name" value="F-box domain"/>
    <property type="match status" value="1"/>
</dbReference>
<sequence>MPQTGQKSAMPLYFIDSLLARARALCRQPPKDKKLVPCVQQPGESSESTMSDGPSLASLPPELLWIIVDILLDGIGSVFNVGRLALVCTATMFLLADDKTWHARCRRHFGRARTNIHAHAERFGVRWVHIYVSMANDMAPDGGAGLSKCPRRTWGMLSLPGLRYWGRIIDGRPRGYGIYATHDSAGGTIVTEAALDEDGRRSGWISAARTTCHYAIPAGPCHDEERTHCVCHMCLGQYPGLTGRLHRLMMTYAGDWDAGRIQGHGRADMADGLVYEGTWVDGVPHGYGELNGSPYRWYRGLCIDVGTWMGRLYTGGLTETSASVDGEWTFRGDVIMGTSATDDDVIKRWCAIATVDDKRILGASTYAPAWSRGPVPHGHGRATCSDGRVYVGTWHRGVPERGQCTSPDGLVRKGLWRICPQCTHGVTVAASRQRPRPYICMVWRLHDEPCRDGRDEVCDCANPRVEFATRRSGWGLGVARPHDPHRIWSIVYSNGDRCRVIHDANKRVTSVVRFDCSTHCPDPDFAGLVITSEAGWSPTSLDRDSLSVVYWPTDPNSDAFDRFAAYVRKGYIGWTSAQVDAFWAAVADLGIVASTMHAESKP</sequence>
<name>A0A2U7U9K5_9VIRU</name>
<evidence type="ECO:0000313" key="3">
    <source>
        <dbReference type="EMBL" id="AVK75060.1"/>
    </source>
</evidence>
<organism evidence="3">
    <name type="scientific">Pandoravirus quercus</name>
    <dbReference type="NCBI Taxonomy" id="2107709"/>
    <lineage>
        <taxon>Viruses</taxon>
        <taxon>Pandoravirus</taxon>
    </lineage>
</organism>
<reference evidence="3" key="1">
    <citation type="journal article" date="2018" name="Nat. Commun.">
        <title>Diversity and evolution of the emerging Pandoraviridae family.</title>
        <authorList>
            <person name="Legendre M."/>
            <person name="Fabre E."/>
            <person name="Poirot O."/>
            <person name="Jeudy S."/>
            <person name="Lartigue A."/>
            <person name="Alempic J.M."/>
            <person name="Beucher L."/>
            <person name="Philippe N."/>
            <person name="Bertaux L."/>
            <person name="Christo-Foroux E."/>
            <person name="Labadie K."/>
            <person name="Coute Y."/>
            <person name="Abergel C."/>
            <person name="Claverie J.M."/>
        </authorList>
    </citation>
    <scope>NUCLEOTIDE SEQUENCE [LARGE SCALE GENOMIC DNA]</scope>
    <source>
        <strain evidence="3">Quercus</strain>
    </source>
</reference>
<dbReference type="PANTHER" id="PTHR23084">
    <property type="entry name" value="PHOSPHATIDYLINOSITOL-4-PHOSPHATE 5-KINASE RELATED"/>
    <property type="match status" value="1"/>
</dbReference>
<dbReference type="Proteomes" id="UP000248852">
    <property type="component" value="Segment"/>
</dbReference>
<dbReference type="PANTHER" id="PTHR23084:SF263">
    <property type="entry name" value="MORN REPEAT-CONTAINING PROTEIN 1"/>
    <property type="match status" value="1"/>
</dbReference>
<dbReference type="InterPro" id="IPR036047">
    <property type="entry name" value="F-box-like_dom_sf"/>
</dbReference>
<keyword evidence="1" id="KW-0677">Repeat</keyword>
<dbReference type="Pfam" id="PF02493">
    <property type="entry name" value="MORN"/>
    <property type="match status" value="4"/>
</dbReference>
<protein>
    <submittedName>
        <fullName evidence="3">Morn repeat incomplete domain containing protein</fullName>
    </submittedName>
</protein>
<dbReference type="RefSeq" id="YP_009483329.1">
    <property type="nucleotide sequence ID" value="NC_037667.1"/>
</dbReference>
<feature type="compositionally biased region" description="Polar residues" evidence="2">
    <location>
        <begin position="42"/>
        <end position="52"/>
    </location>
</feature>
<evidence type="ECO:0000256" key="1">
    <source>
        <dbReference type="ARBA" id="ARBA00022737"/>
    </source>
</evidence>
<dbReference type="InterPro" id="IPR003409">
    <property type="entry name" value="MORN"/>
</dbReference>
<feature type="region of interest" description="Disordered" evidence="2">
    <location>
        <begin position="35"/>
        <end position="54"/>
    </location>
</feature>